<dbReference type="InterPro" id="IPR051617">
    <property type="entry name" value="UNC-93-like_regulator"/>
</dbReference>
<proteinExistence type="predicted"/>
<evidence type="ECO:0000256" key="3">
    <source>
        <dbReference type="ARBA" id="ARBA00022989"/>
    </source>
</evidence>
<dbReference type="AlphaFoldDB" id="A0A1Y2E6P8"/>
<evidence type="ECO:0000256" key="4">
    <source>
        <dbReference type="ARBA" id="ARBA00023136"/>
    </source>
</evidence>
<comment type="caution">
    <text evidence="6">The sequence shown here is derived from an EMBL/GenBank/DDBJ whole genome shotgun (WGS) entry which is preliminary data.</text>
</comment>
<evidence type="ECO:0000313" key="6">
    <source>
        <dbReference type="EMBL" id="ORY67189.1"/>
    </source>
</evidence>
<keyword evidence="3 5" id="KW-1133">Transmembrane helix</keyword>
<dbReference type="EMBL" id="MCFJ01000004">
    <property type="protein sequence ID" value="ORY67189.1"/>
    <property type="molecule type" value="Genomic_DNA"/>
</dbReference>
<dbReference type="PANTHER" id="PTHR23294">
    <property type="entry name" value="ET TRANSLATION PRODUCT-RELATED"/>
    <property type="match status" value="1"/>
</dbReference>
<dbReference type="InParanoid" id="A0A1Y2E6P8"/>
<feature type="transmembrane region" description="Helical" evidence="5">
    <location>
        <begin position="277"/>
        <end position="299"/>
    </location>
</feature>
<evidence type="ECO:0000256" key="2">
    <source>
        <dbReference type="ARBA" id="ARBA00022692"/>
    </source>
</evidence>
<feature type="transmembrane region" description="Helical" evidence="5">
    <location>
        <begin position="311"/>
        <end position="332"/>
    </location>
</feature>
<reference evidence="6 7" key="1">
    <citation type="submission" date="2016-07" db="EMBL/GenBank/DDBJ databases">
        <title>Pervasive Adenine N6-methylation of Active Genes in Fungi.</title>
        <authorList>
            <consortium name="DOE Joint Genome Institute"/>
            <person name="Mondo S.J."/>
            <person name="Dannebaum R.O."/>
            <person name="Kuo R.C."/>
            <person name="Labutti K."/>
            <person name="Haridas S."/>
            <person name="Kuo A."/>
            <person name="Salamov A."/>
            <person name="Ahrendt S.R."/>
            <person name="Lipzen A."/>
            <person name="Sullivan W."/>
            <person name="Andreopoulos W.B."/>
            <person name="Clum A."/>
            <person name="Lindquist E."/>
            <person name="Daum C."/>
            <person name="Ramamoorthy G.K."/>
            <person name="Gryganskyi A."/>
            <person name="Culley D."/>
            <person name="Magnuson J.K."/>
            <person name="James T.Y."/>
            <person name="O'Malley M.A."/>
            <person name="Stajich J.E."/>
            <person name="Spatafora J.W."/>
            <person name="Visel A."/>
            <person name="Grigoriev I.V."/>
        </authorList>
    </citation>
    <scope>NUCLEOTIDE SEQUENCE [LARGE SCALE GENOMIC DNA]</scope>
    <source>
        <strain evidence="6 7">CBS 129021</strain>
    </source>
</reference>
<feature type="transmembrane region" description="Helical" evidence="5">
    <location>
        <begin position="92"/>
        <end position="109"/>
    </location>
</feature>
<evidence type="ECO:0000313" key="7">
    <source>
        <dbReference type="Proteomes" id="UP000193689"/>
    </source>
</evidence>
<gene>
    <name evidence="6" type="ORF">BCR38DRAFT_387592</name>
</gene>
<evidence type="ECO:0000256" key="5">
    <source>
        <dbReference type="SAM" id="Phobius"/>
    </source>
</evidence>
<dbReference type="PANTHER" id="PTHR23294:SF19">
    <property type="entry name" value="DUF895 DOMAIN MEMBRANE PROTEIN-RELATED"/>
    <property type="match status" value="1"/>
</dbReference>
<protein>
    <submittedName>
        <fullName evidence="6">Major facilitator superfamily transporter</fullName>
    </submittedName>
</protein>
<dbReference type="Gene3D" id="1.20.1250.20">
    <property type="entry name" value="MFS general substrate transporter like domains"/>
    <property type="match status" value="1"/>
</dbReference>
<dbReference type="InterPro" id="IPR036259">
    <property type="entry name" value="MFS_trans_sf"/>
</dbReference>
<feature type="transmembrane region" description="Helical" evidence="5">
    <location>
        <begin position="29"/>
        <end position="48"/>
    </location>
</feature>
<organism evidence="6 7">
    <name type="scientific">Pseudomassariella vexata</name>
    <dbReference type="NCBI Taxonomy" id="1141098"/>
    <lineage>
        <taxon>Eukaryota</taxon>
        <taxon>Fungi</taxon>
        <taxon>Dikarya</taxon>
        <taxon>Ascomycota</taxon>
        <taxon>Pezizomycotina</taxon>
        <taxon>Sordariomycetes</taxon>
        <taxon>Xylariomycetidae</taxon>
        <taxon>Amphisphaeriales</taxon>
        <taxon>Pseudomassariaceae</taxon>
        <taxon>Pseudomassariella</taxon>
    </lineage>
</organism>
<keyword evidence="7" id="KW-1185">Reference proteome</keyword>
<feature type="transmembrane region" description="Helical" evidence="5">
    <location>
        <begin position="68"/>
        <end position="85"/>
    </location>
</feature>
<feature type="transmembrane region" description="Helical" evidence="5">
    <location>
        <begin position="246"/>
        <end position="271"/>
    </location>
</feature>
<feature type="transmembrane region" description="Helical" evidence="5">
    <location>
        <begin position="188"/>
        <end position="208"/>
    </location>
</feature>
<dbReference type="Pfam" id="PF05978">
    <property type="entry name" value="UNC-93"/>
    <property type="match status" value="1"/>
</dbReference>
<keyword evidence="2 5" id="KW-0812">Transmembrane</keyword>
<dbReference type="OrthoDB" id="196103at2759"/>
<keyword evidence="4 5" id="KW-0472">Membrane</keyword>
<feature type="transmembrane region" description="Helical" evidence="5">
    <location>
        <begin position="157"/>
        <end position="176"/>
    </location>
</feature>
<feature type="transmembrane region" description="Helical" evidence="5">
    <location>
        <begin position="121"/>
        <end position="145"/>
    </location>
</feature>
<feature type="transmembrane region" description="Helical" evidence="5">
    <location>
        <begin position="416"/>
        <end position="434"/>
    </location>
</feature>
<accession>A0A1Y2E6P8</accession>
<dbReference type="Proteomes" id="UP000193689">
    <property type="component" value="Unassembled WGS sequence"/>
</dbReference>
<name>A0A1Y2E6P8_9PEZI</name>
<comment type="subcellular location">
    <subcellularLocation>
        <location evidence="1">Membrane</location>
        <topology evidence="1">Multi-pass membrane protein</topology>
    </subcellularLocation>
</comment>
<dbReference type="SUPFAM" id="SSF103473">
    <property type="entry name" value="MFS general substrate transporter"/>
    <property type="match status" value="1"/>
</dbReference>
<feature type="transmembrane region" description="Helical" evidence="5">
    <location>
        <begin position="352"/>
        <end position="376"/>
    </location>
</feature>
<evidence type="ECO:0000256" key="1">
    <source>
        <dbReference type="ARBA" id="ARBA00004141"/>
    </source>
</evidence>
<dbReference type="RefSeq" id="XP_040717813.1">
    <property type="nucleotide sequence ID" value="XM_040857514.1"/>
</dbReference>
<dbReference type="GeneID" id="63773726"/>
<dbReference type="GO" id="GO:0016020">
    <property type="term" value="C:membrane"/>
    <property type="evidence" value="ECO:0007669"/>
    <property type="project" value="UniProtKB-SubCell"/>
</dbReference>
<sequence length="467" mass="51131">MADADKVIHNAPPPPKEARPPVRWYRSTFYNMTVLGLCNLAAPGIWGAMNSLGAGGSASPQLVNASNALTFCLMVFSCYFSSAIVHYIGIKGALIFGTMGYAPFAAGLYTNNRFGTEWLTIFGAALCGISAGVFWMAEAAIAIAYPEPWNRGKALGYWLTYRLSGQILGGAINLGLNADNNGAGKVSYTVYLIFIAIQASGPVVALFLNKPSQVERQDGKKVTLSILEHPWKEMKVTARSFMQPKFLLVILWIGQAVFSEAVYFTYLALWFSVRARALGSFLSGVVAVIAGNLLGNWLDRTQVSHRIRTRSTFWALVITQGAWWLWATVLATKFRQAQPTYDWASPGFGAAFAVYIFLTVGFQANYLFLYFIITNLADREDEVIRYAALLRGTESAWQAVGYGLTSITVFAEVGAIYINFGLWAAAILPAWLVVRKFGLDSQVKGYAEEGMDQGSSNVTTVFLDKVA</sequence>
<dbReference type="InterPro" id="IPR010291">
    <property type="entry name" value="Ion_channel_UNC-93"/>
</dbReference>